<sequence>MTIKKIALLLSLTLSSCSTLDSFTLGEQNGNLVDDGESVEESTLNSSLKFKDQFTQQFKTQNDVDIAIQSQNAIANQQDVLPKHNINFYVRGLMQDLVSNLQYVNATTPVAVVSFVMLDSDYSQANLLGNQIAESLIHEIHKFGIPVIDFKTTDFIRVTPQGDFAFTRDYEEVNPSMPARYIVGGTMVKLQGGYLVNARIVGIESKAVVASAQSFIPSKVTDALIASNNRTSSLENDAGLGFNYGVNDQSMSTAGNKSTSPQVISLFNN</sequence>
<feature type="signal peptide" evidence="1">
    <location>
        <begin position="1"/>
        <end position="20"/>
    </location>
</feature>
<feature type="domain" description="FlgO" evidence="2">
    <location>
        <begin position="92"/>
        <end position="220"/>
    </location>
</feature>
<dbReference type="InterPro" id="IPR041215">
    <property type="entry name" value="FlgO_dom"/>
</dbReference>
<comment type="caution">
    <text evidence="3">The sequence shown here is derived from an EMBL/GenBank/DDBJ whole genome shotgun (WGS) entry which is preliminary data.</text>
</comment>
<dbReference type="RefSeq" id="WP_068378925.1">
    <property type="nucleotide sequence ID" value="NZ_LSNE01000009.1"/>
</dbReference>
<protein>
    <recommendedName>
        <fullName evidence="2">FlgO domain-containing protein</fullName>
    </recommendedName>
</protein>
<dbReference type="EMBL" id="LSNE01000009">
    <property type="protein sequence ID" value="KXI27662.1"/>
    <property type="molecule type" value="Genomic_DNA"/>
</dbReference>
<evidence type="ECO:0000313" key="4">
    <source>
        <dbReference type="Proteomes" id="UP000070299"/>
    </source>
</evidence>
<evidence type="ECO:0000259" key="2">
    <source>
        <dbReference type="Pfam" id="PF17680"/>
    </source>
</evidence>
<organism evidence="3 4">
    <name type="scientific">Paraglaciecola hydrolytica</name>
    <dbReference type="NCBI Taxonomy" id="1799789"/>
    <lineage>
        <taxon>Bacteria</taxon>
        <taxon>Pseudomonadati</taxon>
        <taxon>Pseudomonadota</taxon>
        <taxon>Gammaproteobacteria</taxon>
        <taxon>Alteromonadales</taxon>
        <taxon>Alteromonadaceae</taxon>
        <taxon>Paraglaciecola</taxon>
    </lineage>
</organism>
<evidence type="ECO:0000256" key="1">
    <source>
        <dbReference type="SAM" id="SignalP"/>
    </source>
</evidence>
<evidence type="ECO:0000313" key="3">
    <source>
        <dbReference type="EMBL" id="KXI27662.1"/>
    </source>
</evidence>
<name>A0A148KMX7_9ALTE</name>
<keyword evidence="4" id="KW-1185">Reference proteome</keyword>
<dbReference type="PROSITE" id="PS51257">
    <property type="entry name" value="PROKAR_LIPOPROTEIN"/>
    <property type="match status" value="1"/>
</dbReference>
<dbReference type="Pfam" id="PF17680">
    <property type="entry name" value="FlgO"/>
    <property type="match status" value="1"/>
</dbReference>
<reference evidence="4" key="1">
    <citation type="submission" date="2016-02" db="EMBL/GenBank/DDBJ databases">
        <authorList>
            <person name="Schultz-Johansen M."/>
            <person name="Glaring M.A."/>
            <person name="Bech P.K."/>
            <person name="Stougaard P."/>
        </authorList>
    </citation>
    <scope>NUCLEOTIDE SEQUENCE [LARGE SCALE GENOMIC DNA]</scope>
    <source>
        <strain evidence="4">S66</strain>
    </source>
</reference>
<proteinExistence type="predicted"/>
<keyword evidence="1" id="KW-0732">Signal</keyword>
<dbReference type="Proteomes" id="UP000070299">
    <property type="component" value="Unassembled WGS sequence"/>
</dbReference>
<dbReference type="STRING" id="1799789.AX660_19080"/>
<gene>
    <name evidence="3" type="ORF">AX660_19080</name>
</gene>
<accession>A0A148KMX7</accession>
<feature type="chain" id="PRO_5007550281" description="FlgO domain-containing protein" evidence="1">
    <location>
        <begin position="21"/>
        <end position="269"/>
    </location>
</feature>
<dbReference type="AlphaFoldDB" id="A0A148KMX7"/>
<dbReference type="OrthoDB" id="6116374at2"/>